<keyword evidence="7 15" id="KW-0479">Metal-binding</keyword>
<evidence type="ECO:0000256" key="1">
    <source>
        <dbReference type="ARBA" id="ARBA00006401"/>
    </source>
</evidence>
<dbReference type="GO" id="GO:0071949">
    <property type="term" value="F:FAD binding"/>
    <property type="evidence" value="ECO:0007669"/>
    <property type="project" value="InterPro"/>
</dbReference>
<evidence type="ECO:0000256" key="10">
    <source>
        <dbReference type="ARBA" id="ARBA00023002"/>
    </source>
</evidence>
<dbReference type="InterPro" id="IPR008333">
    <property type="entry name" value="Cbr1-like_FAD-bd_dom"/>
</dbReference>
<protein>
    <recommendedName>
        <fullName evidence="15">Flavohemoprotein</fullName>
    </recommendedName>
    <alternativeName>
        <fullName evidence="15">Flavohemoglobin</fullName>
    </alternativeName>
    <alternativeName>
        <fullName evidence="15">Hemoglobin-like protein</fullName>
    </alternativeName>
    <alternativeName>
        <fullName evidence="15">Nitric oxide dioxygenase</fullName>
        <shortName evidence="15">NO oxygenase</shortName>
        <shortName evidence="15">NOD</shortName>
        <ecNumber evidence="15">1.14.12.17</ecNumber>
    </alternativeName>
</protein>
<evidence type="ECO:0000259" key="17">
    <source>
        <dbReference type="PROSITE" id="PS51384"/>
    </source>
</evidence>
<dbReference type="InterPro" id="IPR017927">
    <property type="entry name" value="FAD-bd_FR_type"/>
</dbReference>
<feature type="region of interest" description="Reductase" evidence="15">
    <location>
        <begin position="149"/>
        <end position="398"/>
    </location>
</feature>
<dbReference type="Gene3D" id="1.10.490.10">
    <property type="entry name" value="Globins"/>
    <property type="match status" value="1"/>
</dbReference>
<dbReference type="InterPro" id="IPR001433">
    <property type="entry name" value="OxRdtase_FAD/NAD-bd"/>
</dbReference>
<dbReference type="Pfam" id="PF00175">
    <property type="entry name" value="NAD_binding_1"/>
    <property type="match status" value="1"/>
</dbReference>
<dbReference type="EMBL" id="CP007739">
    <property type="protein sequence ID" value="AIE60625.1"/>
    <property type="molecule type" value="Genomic_DNA"/>
</dbReference>
<evidence type="ECO:0000256" key="13">
    <source>
        <dbReference type="ARBA" id="ARBA00048649"/>
    </source>
</evidence>
<organism evidence="18 19">
    <name type="scientific">Bacillus methanolicus (strain MGA3 / ATCC 53907)</name>
    <dbReference type="NCBI Taxonomy" id="796606"/>
    <lineage>
        <taxon>Bacteria</taxon>
        <taxon>Bacillati</taxon>
        <taxon>Bacillota</taxon>
        <taxon>Bacilli</taxon>
        <taxon>Bacillales</taxon>
        <taxon>Bacillaceae</taxon>
        <taxon>Bacillus</taxon>
    </lineage>
</organism>
<dbReference type="HOGENOM" id="CLU_003827_12_0_9"/>
<dbReference type="eggNOG" id="COG1017">
    <property type="taxonomic scope" value="Bacteria"/>
</dbReference>
<dbReference type="CDD" id="cd14777">
    <property type="entry name" value="Yhb1-globin-like"/>
    <property type="match status" value="1"/>
</dbReference>
<dbReference type="Gene3D" id="2.40.30.10">
    <property type="entry name" value="Translation factors"/>
    <property type="match status" value="1"/>
</dbReference>
<evidence type="ECO:0000259" key="16">
    <source>
        <dbReference type="PROSITE" id="PS01033"/>
    </source>
</evidence>
<dbReference type="GO" id="GO:0019825">
    <property type="term" value="F:oxygen binding"/>
    <property type="evidence" value="ECO:0007669"/>
    <property type="project" value="InterPro"/>
</dbReference>
<dbReference type="PRINTS" id="PR00371">
    <property type="entry name" value="FPNCR"/>
</dbReference>
<comment type="catalytic activity">
    <reaction evidence="14 15">
        <text>2 nitric oxide + NADPH + 2 O2 = 2 nitrate + NADP(+) + H(+)</text>
        <dbReference type="Rhea" id="RHEA:19465"/>
        <dbReference type="ChEBI" id="CHEBI:15378"/>
        <dbReference type="ChEBI" id="CHEBI:15379"/>
        <dbReference type="ChEBI" id="CHEBI:16480"/>
        <dbReference type="ChEBI" id="CHEBI:17632"/>
        <dbReference type="ChEBI" id="CHEBI:57783"/>
        <dbReference type="ChEBI" id="CHEBI:58349"/>
        <dbReference type="EC" id="1.14.12.17"/>
    </reaction>
</comment>
<feature type="binding site" evidence="15">
    <location>
        <begin position="391"/>
        <end position="394"/>
    </location>
    <ligand>
        <name>FAD</name>
        <dbReference type="ChEBI" id="CHEBI:57692"/>
    </ligand>
</feature>
<dbReference type="FunFam" id="1.10.490.10:FF:000003">
    <property type="entry name" value="Flavohemoprotein"/>
    <property type="match status" value="1"/>
</dbReference>
<feature type="active site" description="Charge relay system" evidence="15">
    <location>
        <position position="95"/>
    </location>
</feature>
<proteinExistence type="inferred from homology"/>
<feature type="domain" description="FAD-binding FR-type" evidence="17">
    <location>
        <begin position="152"/>
        <end position="262"/>
    </location>
</feature>
<feature type="binding site" evidence="15">
    <location>
        <position position="190"/>
    </location>
    <ligand>
        <name>FAD</name>
        <dbReference type="ChEBI" id="CHEBI:57692"/>
    </ligand>
</feature>
<evidence type="ECO:0000313" key="18">
    <source>
        <dbReference type="EMBL" id="AIE60625.1"/>
    </source>
</evidence>
<dbReference type="EC" id="1.14.12.17" evidence="15"/>
<dbReference type="PROSITE" id="PS01033">
    <property type="entry name" value="GLOBIN"/>
    <property type="match status" value="1"/>
</dbReference>
<dbReference type="Pfam" id="PF00042">
    <property type="entry name" value="Globin"/>
    <property type="match status" value="1"/>
</dbReference>
<reference evidence="18 19" key="1">
    <citation type="journal article" date="2015" name="BMC Genomics">
        <title>Transcriptome analysis of thermophilic methylotrophic Bacillus methanolicus MGA3 using RNA-sequencing provides detailed insights into its previously uncharted transcriptional landscape.</title>
        <authorList>
            <person name="Irla M."/>
            <person name="Neshat A."/>
            <person name="Brautaset T."/>
            <person name="Ruckert C."/>
            <person name="Kalinowski J."/>
            <person name="Wendisch V.F."/>
        </authorList>
    </citation>
    <scope>NUCLEOTIDE SEQUENCE [LARGE SCALE GENOMIC DNA]</scope>
    <source>
        <strain evidence="19">MGA3 / ATCC 53907</strain>
    </source>
</reference>
<dbReference type="PANTHER" id="PTHR43396">
    <property type="entry name" value="FLAVOHEMOPROTEIN"/>
    <property type="match status" value="1"/>
</dbReference>
<dbReference type="InterPro" id="IPR017938">
    <property type="entry name" value="Riboflavin_synthase-like_b-brl"/>
</dbReference>
<dbReference type="Gene3D" id="3.40.50.80">
    <property type="entry name" value="Nucleotide-binding domain of ferredoxin-NADP reductase (FNR) module"/>
    <property type="match status" value="1"/>
</dbReference>
<feature type="site" description="Influences the redox potential of the prosthetic heme and FAD groups" evidence="15">
    <location>
        <position position="390"/>
    </location>
</feature>
<gene>
    <name evidence="15 18" type="primary">hmp</name>
    <name evidence="18" type="ORF">BMMGA3_11145</name>
</gene>
<keyword evidence="9 15" id="KW-0521">NADP</keyword>
<keyword evidence="6 15" id="KW-0285">Flavoprotein</keyword>
<dbReference type="GO" id="GO:0020037">
    <property type="term" value="F:heme binding"/>
    <property type="evidence" value="ECO:0007669"/>
    <property type="project" value="InterPro"/>
</dbReference>
<dbReference type="KEGG" id="bmet:BMMGA3_11145"/>
<dbReference type="PROSITE" id="PS51384">
    <property type="entry name" value="FAD_FR"/>
    <property type="match status" value="1"/>
</dbReference>
<dbReference type="RefSeq" id="WP_004435447.1">
    <property type="nucleotide sequence ID" value="NZ_ADWW01000002.1"/>
</dbReference>
<feature type="binding site" evidence="15">
    <location>
        <begin position="206"/>
        <end position="209"/>
    </location>
    <ligand>
        <name>FAD</name>
        <dbReference type="ChEBI" id="CHEBI:57692"/>
    </ligand>
</feature>
<dbReference type="PANTHER" id="PTHR43396:SF3">
    <property type="entry name" value="FLAVOHEMOPROTEIN"/>
    <property type="match status" value="1"/>
</dbReference>
<dbReference type="InterPro" id="IPR012292">
    <property type="entry name" value="Globin/Proto"/>
</dbReference>
<comment type="similarity">
    <text evidence="2 15">Belongs to the globin family. Two-domain flavohemoproteins subfamily.</text>
</comment>
<dbReference type="FunFam" id="3.40.50.80:FF:000010">
    <property type="entry name" value="Flavohemoprotein"/>
    <property type="match status" value="1"/>
</dbReference>
<dbReference type="CDD" id="cd06184">
    <property type="entry name" value="flavohem_like_fad_nad_binding"/>
    <property type="match status" value="1"/>
</dbReference>
<dbReference type="GO" id="GO:0071500">
    <property type="term" value="P:cellular response to nitrosative stress"/>
    <property type="evidence" value="ECO:0007669"/>
    <property type="project" value="TreeGrafter"/>
</dbReference>
<keyword evidence="10 15" id="KW-0560">Oxidoreductase</keyword>
<dbReference type="InterPro" id="IPR009050">
    <property type="entry name" value="Globin-like_sf"/>
</dbReference>
<feature type="binding site" description="proximal binding residue" evidence="15">
    <location>
        <position position="85"/>
    </location>
    <ligand>
        <name>heme b</name>
        <dbReference type="ChEBI" id="CHEBI:60344"/>
    </ligand>
    <ligandPart>
        <name>Fe</name>
        <dbReference type="ChEBI" id="CHEBI:18248"/>
    </ligandPart>
</feature>
<dbReference type="STRING" id="796606.BMMGA3_11145"/>
<keyword evidence="12 15" id="KW-0520">NAD</keyword>
<keyword evidence="8 15" id="KW-0274">FAD</keyword>
<keyword evidence="4 15" id="KW-0349">Heme</keyword>
<comment type="catalytic activity">
    <reaction evidence="13 15">
        <text>2 nitric oxide + NADH + 2 O2 = 2 nitrate + NAD(+) + H(+)</text>
        <dbReference type="Rhea" id="RHEA:19469"/>
        <dbReference type="ChEBI" id="CHEBI:15378"/>
        <dbReference type="ChEBI" id="CHEBI:15379"/>
        <dbReference type="ChEBI" id="CHEBI:16480"/>
        <dbReference type="ChEBI" id="CHEBI:17632"/>
        <dbReference type="ChEBI" id="CHEBI:57540"/>
        <dbReference type="ChEBI" id="CHEBI:57945"/>
        <dbReference type="EC" id="1.14.12.17"/>
    </reaction>
</comment>
<feature type="active site" description="Charge relay system" evidence="15">
    <location>
        <position position="137"/>
    </location>
</feature>
<dbReference type="OrthoDB" id="9801223at2"/>
<evidence type="ECO:0000256" key="6">
    <source>
        <dbReference type="ARBA" id="ARBA00022630"/>
    </source>
</evidence>
<comment type="domain">
    <text evidence="15">Consists of two distinct domains; an N-terminal heme-containing oxygen-binding domain and a C-terminal reductase domain with binding sites for FAD and NAD(P)H.</text>
</comment>
<dbReference type="PRINTS" id="PR00410">
    <property type="entry name" value="PHEHYDRXLASE"/>
</dbReference>
<dbReference type="NCBIfam" id="NF009805">
    <property type="entry name" value="PRK13289.1"/>
    <property type="match status" value="1"/>
</dbReference>
<evidence type="ECO:0000256" key="4">
    <source>
        <dbReference type="ARBA" id="ARBA00022617"/>
    </source>
</evidence>
<dbReference type="eggNOG" id="COG1018">
    <property type="taxonomic scope" value="Bacteria"/>
</dbReference>
<keyword evidence="3 15" id="KW-0813">Transport</keyword>
<dbReference type="InterPro" id="IPR000971">
    <property type="entry name" value="Globin"/>
</dbReference>
<feature type="domain" description="Globin" evidence="16">
    <location>
        <begin position="1"/>
        <end position="138"/>
    </location>
</feature>
<dbReference type="SUPFAM" id="SSF63380">
    <property type="entry name" value="Riboflavin synthase domain-like"/>
    <property type="match status" value="1"/>
</dbReference>
<comment type="cofactor">
    <cofactor evidence="15">
        <name>FAD</name>
        <dbReference type="ChEBI" id="CHEBI:57692"/>
    </cofactor>
    <text evidence="15">Binds 1 FAD per subunit.</text>
</comment>
<dbReference type="InterPro" id="IPR023950">
    <property type="entry name" value="Hmp"/>
</dbReference>
<dbReference type="GO" id="GO:0005344">
    <property type="term" value="F:oxygen carrier activity"/>
    <property type="evidence" value="ECO:0007669"/>
    <property type="project" value="UniProtKB-UniRule"/>
</dbReference>
<evidence type="ECO:0000256" key="11">
    <source>
        <dbReference type="ARBA" id="ARBA00023004"/>
    </source>
</evidence>
<comment type="similarity">
    <text evidence="1 15">In the C-terminal section; belongs to the flavoprotein pyridine nucleotide cytochrome reductase family.</text>
</comment>
<comment type="cofactor">
    <cofactor evidence="15">
        <name>heme b</name>
        <dbReference type="ChEBI" id="CHEBI:60344"/>
    </cofactor>
    <text evidence="15">Binds 1 heme b (iron(II)-protoporphyrin IX) group per subunit.</text>
</comment>
<keyword evidence="5 15" id="KW-0561">Oxygen transport</keyword>
<dbReference type="Pfam" id="PF00970">
    <property type="entry name" value="FAD_binding_6"/>
    <property type="match status" value="1"/>
</dbReference>
<dbReference type="Proteomes" id="UP000027602">
    <property type="component" value="Chromosome"/>
</dbReference>
<keyword evidence="19" id="KW-1185">Reference proteome</keyword>
<dbReference type="GO" id="GO:0046210">
    <property type="term" value="P:nitric oxide catabolic process"/>
    <property type="evidence" value="ECO:0007669"/>
    <property type="project" value="TreeGrafter"/>
</dbReference>
<evidence type="ECO:0000256" key="3">
    <source>
        <dbReference type="ARBA" id="ARBA00022448"/>
    </source>
</evidence>
<evidence type="ECO:0000256" key="9">
    <source>
        <dbReference type="ARBA" id="ARBA00022857"/>
    </source>
</evidence>
<dbReference type="AlphaFoldDB" id="I3EA62"/>
<evidence type="ECO:0000256" key="14">
    <source>
        <dbReference type="ARBA" id="ARBA00049433"/>
    </source>
</evidence>
<evidence type="ECO:0000313" key="19">
    <source>
        <dbReference type="Proteomes" id="UP000027602"/>
    </source>
</evidence>
<keyword evidence="11 15" id="KW-0408">Iron</keyword>
<dbReference type="GO" id="GO:0009636">
    <property type="term" value="P:response to toxic substance"/>
    <property type="evidence" value="ECO:0007669"/>
    <property type="project" value="UniProtKB-KW"/>
</dbReference>
<sequence>MLSEKTIEIVKSTVPVLEKHGEDITKHFYATMLKAHPELLNIFNHTNQKIGRQQSALANAVYAFAVHIDQLEKIIPDVKLIAHKHRSLGIKPEHYPIVGKYLIAAIKDVLKDAATDEIIQAWTEAYGVLADTFISIEKEMYEEAESKKGGWRDFKEFYVANKIKESEVITSFYIKPKDGSKVASFLPGQYISVRVKTPGSEYTQIRQYSLSDAPNGEYYRISVKREAEEHKPKGIVSNYLHDFVNEGDTIEVSVPAGDFVLNLDNKKPLVLISGGVGITPLMSMLKVASKEQPERDITFIHAARNGRYHALREEASSLGAKVLFCYSDPTEEDIAAQNFDKKGYITSEWLQEVIENKDADYYICGPVPFMKAVYQALVDIGVKEEAIHYEFFGPSMKL</sequence>
<evidence type="ECO:0000256" key="7">
    <source>
        <dbReference type="ARBA" id="ARBA00022723"/>
    </source>
</evidence>
<comment type="function">
    <text evidence="15">Is involved in NO detoxification in an aerobic process, termed nitric oxide dioxygenase (NOD) reaction that utilizes O(2) and NAD(P)H to convert NO to nitrate, which protects the bacterium from various noxious nitrogen compounds. Therefore, plays a central role in the inducible response to nitrosative stress.</text>
</comment>
<dbReference type="InterPro" id="IPR001709">
    <property type="entry name" value="Flavoprot_Pyr_Nucl_cyt_Rdtase"/>
</dbReference>
<dbReference type="SUPFAM" id="SSF46458">
    <property type="entry name" value="Globin-like"/>
    <property type="match status" value="1"/>
</dbReference>
<dbReference type="InterPro" id="IPR039261">
    <property type="entry name" value="FNR_nucleotide-bd"/>
</dbReference>
<name>I3EA62_BACMM</name>
<evidence type="ECO:0000256" key="15">
    <source>
        <dbReference type="HAMAP-Rule" id="MF_01252"/>
    </source>
</evidence>
<keyword evidence="15" id="KW-0216">Detoxification</keyword>
<evidence type="ECO:0000256" key="5">
    <source>
        <dbReference type="ARBA" id="ARBA00022621"/>
    </source>
</evidence>
<dbReference type="FunFam" id="2.40.30.10:FF:000034">
    <property type="entry name" value="Flavohemoprotein"/>
    <property type="match status" value="1"/>
</dbReference>
<dbReference type="SUPFAM" id="SSF52343">
    <property type="entry name" value="Ferredoxin reductase-like, C-terminal NADP-linked domain"/>
    <property type="match status" value="1"/>
</dbReference>
<dbReference type="GO" id="GO:0046872">
    <property type="term" value="F:metal ion binding"/>
    <property type="evidence" value="ECO:0007669"/>
    <property type="project" value="UniProtKB-KW"/>
</dbReference>
<dbReference type="GO" id="GO:0008941">
    <property type="term" value="F:nitric oxide dioxygenase NAD(P)H activity"/>
    <property type="evidence" value="ECO:0007669"/>
    <property type="project" value="UniProtKB-UniRule"/>
</dbReference>
<dbReference type="HAMAP" id="MF_01252">
    <property type="entry name" value="Hmp"/>
    <property type="match status" value="1"/>
</dbReference>
<evidence type="ECO:0000256" key="8">
    <source>
        <dbReference type="ARBA" id="ARBA00022827"/>
    </source>
</evidence>
<feature type="site" description="Involved in heme-bound ligand stabilization and O-O bond activation" evidence="15">
    <location>
        <position position="29"/>
    </location>
</feature>
<feature type="site" description="Influences the redox potential of the prosthetic heme and FAD groups" evidence="15">
    <location>
        <position position="84"/>
    </location>
</feature>
<evidence type="ECO:0000256" key="2">
    <source>
        <dbReference type="ARBA" id="ARBA00008414"/>
    </source>
</evidence>
<evidence type="ECO:0000256" key="12">
    <source>
        <dbReference type="ARBA" id="ARBA00023027"/>
    </source>
</evidence>
<feature type="binding site" evidence="15">
    <location>
        <begin position="275"/>
        <end position="280"/>
    </location>
    <ligand>
        <name>NADP(+)</name>
        <dbReference type="ChEBI" id="CHEBI:58349"/>
    </ligand>
</feature>
<accession>I3EA62</accession>